<dbReference type="eggNOG" id="COG0517">
    <property type="taxonomic scope" value="Bacteria"/>
</dbReference>
<dbReference type="eggNOG" id="COG2208">
    <property type="taxonomic scope" value="Bacteria"/>
</dbReference>
<organism evidence="3 4">
    <name type="scientific">Pantoea ananatis (strain AJ13355)</name>
    <dbReference type="NCBI Taxonomy" id="932677"/>
    <lineage>
        <taxon>Bacteria</taxon>
        <taxon>Pseudomonadati</taxon>
        <taxon>Pseudomonadota</taxon>
        <taxon>Gammaproteobacteria</taxon>
        <taxon>Enterobacterales</taxon>
        <taxon>Erwiniaceae</taxon>
        <taxon>Pantoea</taxon>
    </lineage>
</organism>
<dbReference type="Proteomes" id="UP000006690">
    <property type="component" value="Chromosome"/>
</dbReference>
<proteinExistence type="predicted"/>
<dbReference type="PATRIC" id="fig|932677.3.peg.2965"/>
<dbReference type="SUPFAM" id="SSF81606">
    <property type="entry name" value="PP2C-like"/>
    <property type="match status" value="1"/>
</dbReference>
<name>A0A0H3KZY3_PANAA</name>
<evidence type="ECO:0000256" key="1">
    <source>
        <dbReference type="ARBA" id="ARBA00022801"/>
    </source>
</evidence>
<accession>A0A0H3KZY3</accession>
<dbReference type="InterPro" id="IPR000644">
    <property type="entry name" value="CBS_dom"/>
</dbReference>
<dbReference type="RefSeq" id="WP_013027163.1">
    <property type="nucleotide sequence ID" value="NC_017531.2"/>
</dbReference>
<gene>
    <name evidence="3" type="ordered locus">PAJ_2540</name>
</gene>
<dbReference type="SMART" id="SM00331">
    <property type="entry name" value="PP2C_SIG"/>
    <property type="match status" value="1"/>
</dbReference>
<dbReference type="CDD" id="cd04598">
    <property type="entry name" value="CBS_pair_GGDEF_EAL"/>
    <property type="match status" value="1"/>
</dbReference>
<dbReference type="GO" id="GO:0016791">
    <property type="term" value="F:phosphatase activity"/>
    <property type="evidence" value="ECO:0007669"/>
    <property type="project" value="TreeGrafter"/>
</dbReference>
<dbReference type="EMBL" id="AP012032">
    <property type="protein sequence ID" value="BAK12620.1"/>
    <property type="molecule type" value="Genomic_DNA"/>
</dbReference>
<evidence type="ECO:0000313" key="3">
    <source>
        <dbReference type="EMBL" id="BAK12620.1"/>
    </source>
</evidence>
<dbReference type="InterPro" id="IPR001932">
    <property type="entry name" value="PPM-type_phosphatase-like_dom"/>
</dbReference>
<dbReference type="PANTHER" id="PTHR43156">
    <property type="entry name" value="STAGE II SPORULATION PROTEIN E-RELATED"/>
    <property type="match status" value="1"/>
</dbReference>
<dbReference type="AlphaFoldDB" id="A0A0H3KZY3"/>
<protein>
    <submittedName>
        <fullName evidence="3">Serine phosphatase</fullName>
    </submittedName>
</protein>
<dbReference type="OrthoDB" id="5496380at2"/>
<reference evidence="4" key="1">
    <citation type="journal article" date="2012" name="Appl. Microbiol. Biotechnol.">
        <title>The complete genome sequence of Pantoea ananatis AJ13355, an organism with great biotechnological potential.</title>
        <authorList>
            <person name="Hara Y."/>
            <person name="Kadotani N."/>
            <person name="Izui H."/>
            <person name="Katashkina J.I."/>
            <person name="Kuvaeva T.M."/>
            <person name="Andreeva I.G."/>
            <person name="Golubeva L.I."/>
            <person name="Malko D.B."/>
            <person name="Makeev V.J."/>
            <person name="Mashko S.V."/>
            <person name="Kozlov Y.I."/>
        </authorList>
    </citation>
    <scope>NUCLEOTIDE SEQUENCE [LARGE SCALE GENOMIC DNA]</scope>
    <source>
        <strain evidence="4">AJ13355</strain>
    </source>
</reference>
<dbReference type="InterPro" id="IPR046342">
    <property type="entry name" value="CBS_dom_sf"/>
</dbReference>
<dbReference type="Pfam" id="PF07228">
    <property type="entry name" value="SpoIIE"/>
    <property type="match status" value="1"/>
</dbReference>
<keyword evidence="1" id="KW-0378">Hydrolase</keyword>
<feature type="domain" description="PPM-type phosphatase" evidence="2">
    <location>
        <begin position="180"/>
        <end position="408"/>
    </location>
</feature>
<dbReference type="InterPro" id="IPR052016">
    <property type="entry name" value="Bact_Sigma-Reg"/>
</dbReference>
<evidence type="ECO:0000259" key="2">
    <source>
        <dbReference type="SMART" id="SM00331"/>
    </source>
</evidence>
<dbReference type="KEGG" id="paj:PAJ_2540"/>
<dbReference type="InterPro" id="IPR036457">
    <property type="entry name" value="PPM-type-like_dom_sf"/>
</dbReference>
<dbReference type="HOGENOM" id="CLU_694159_0_0_6"/>
<dbReference type="Gene3D" id="3.60.40.10">
    <property type="entry name" value="PPM-type phosphatase domain"/>
    <property type="match status" value="1"/>
</dbReference>
<dbReference type="PANTHER" id="PTHR43156:SF9">
    <property type="entry name" value="HAMP DOMAIN-CONTAINING PROTEIN"/>
    <property type="match status" value="1"/>
</dbReference>
<evidence type="ECO:0000313" key="4">
    <source>
        <dbReference type="Proteomes" id="UP000006690"/>
    </source>
</evidence>
<sequence length="409" mass="45820">MQLPASVNTVVSASSRYDARVLCIEVPFVSPETDNRAVMALFAEHKDLIGLPVVENGKPFGMINRHIFLSQMARPFFPELYDRKSCIAFMDKFPLVIDVENTLESVAQQVVANGDKSVADGFILTENGHYIGIGLGIDLIRRVSDLQARQHQQILQSIDYARVIQDAMLDRSNQLIASLLDDWCLYWQPRDGVGGDYYAFHRHDNGWLAVIADCTGHGIPGAFMTVILQSALENALREADLQAPASILHALNHHIKQTLGQLNASQQTSLSNDGCDAIVMSVDTGLHQLRWASARTQAFMLSNISNEIISLSQDRVGVGYTDTPEDYHWPEQSLAFNPGDMLFVLTDGVTDQPGGERNIMFGNKRIQSLLMRYQHLPMAELSLAFQQDYLSWQGNQARRDDVTWFGFRY</sequence>
<dbReference type="Pfam" id="PF00571">
    <property type="entry name" value="CBS"/>
    <property type="match status" value="1"/>
</dbReference>
<dbReference type="Gene3D" id="3.10.580.10">
    <property type="entry name" value="CBS-domain"/>
    <property type="match status" value="1"/>
</dbReference>
<dbReference type="SUPFAM" id="SSF54631">
    <property type="entry name" value="CBS-domain pair"/>
    <property type="match status" value="1"/>
</dbReference>